<proteinExistence type="predicted"/>
<feature type="coiled-coil region" evidence="1">
    <location>
        <begin position="608"/>
        <end position="663"/>
    </location>
</feature>
<evidence type="ECO:0000256" key="1">
    <source>
        <dbReference type="SAM" id="Coils"/>
    </source>
</evidence>
<dbReference type="AlphaFoldDB" id="A0AAV9Q8I2"/>
<feature type="coiled-coil region" evidence="1">
    <location>
        <begin position="320"/>
        <end position="375"/>
    </location>
</feature>
<feature type="compositionally biased region" description="Basic and acidic residues" evidence="2">
    <location>
        <begin position="480"/>
        <end position="491"/>
    </location>
</feature>
<feature type="region of interest" description="Disordered" evidence="2">
    <location>
        <begin position="477"/>
        <end position="500"/>
    </location>
</feature>
<feature type="coiled-coil region" evidence="1">
    <location>
        <begin position="33"/>
        <end position="263"/>
    </location>
</feature>
<dbReference type="Gene3D" id="1.10.287.1490">
    <property type="match status" value="1"/>
</dbReference>
<name>A0AAV9Q8I2_9PEZI</name>
<dbReference type="GO" id="GO:0005200">
    <property type="term" value="F:structural constituent of cytoskeleton"/>
    <property type="evidence" value="ECO:0007669"/>
    <property type="project" value="TreeGrafter"/>
</dbReference>
<evidence type="ECO:0000313" key="3">
    <source>
        <dbReference type="EMBL" id="KAK5536052.1"/>
    </source>
</evidence>
<comment type="caution">
    <text evidence="3">The sequence shown here is derived from an EMBL/GenBank/DDBJ whole genome shotgun (WGS) entry which is preliminary data.</text>
</comment>
<dbReference type="PANTHER" id="PTHR47357">
    <property type="entry name" value="COP1-INTERACTIVE PROTEIN 1"/>
    <property type="match status" value="1"/>
</dbReference>
<evidence type="ECO:0000313" key="4">
    <source>
        <dbReference type="Proteomes" id="UP001345827"/>
    </source>
</evidence>
<keyword evidence="4" id="KW-1185">Reference proteome</keyword>
<reference evidence="3 4" key="1">
    <citation type="submission" date="2023-06" db="EMBL/GenBank/DDBJ databases">
        <title>Black Yeasts Isolated from many extreme environments.</title>
        <authorList>
            <person name="Coleine C."/>
            <person name="Stajich J.E."/>
            <person name="Selbmann L."/>
        </authorList>
    </citation>
    <scope>NUCLEOTIDE SEQUENCE [LARGE SCALE GENOMIC DNA]</scope>
    <source>
        <strain evidence="3 4">CCFEE 5887</strain>
    </source>
</reference>
<sequence>MRSQKAQTDQRVSALEKDIKSERAWHMHLSKSVDKAEEERDTQLAKANDALAQLRAIQSNESTLKRELEPLKQDLKIANRSLSSLRLTFKQLQKEKDSALTRAINLDTRVHTLNAQVKTANVANTQLQVQLGDAAAENSRLQNDLVQTRSGQDLVTTEATNLTHEVKALEAKLADADRDKANLEFDLARLRTEKNMAASEEARLRQEVKQSTSQLVGARNTKAKLQDDLTQCESERDSAKSAITTLTRDVETLQTQLREARNSEIVLQKISKRYKSERDSAKTDITTLTNDKETLQTRLGEELNASAVLQKTSKRYKSERDSAETDITTLTNDNQTLQTRLSEELNTSAVLREDLKQCEKERDSAETDITTLRADLQAASLDLTGPDGKVCSLEKALQSMKVRELDLQSQATEGANAIGSLQTEVCDYQRRITQLVSRGSGFQFMSVALQVICPIRHTKVLESRREIENRSQQLEALSRASKEDQERHLQETTKQASRMRELSDELERVKSTAHALHNQNSSLETDCASKQKQISEFEQRFDELNLRLQCLEGENRQQRQSANDLNSKIQTYETDIGLLRKKVRETSDEVERQTSALVAERSTAQSTATRLQGMIEQLGEELRAANEMTKTEIEAKELMSRSVEALQKSHNEAQDDIEQLRRNHLAQLCSMKTIVQSMVGCPGYDELDLVAMGQNWLNLRAMSDLLGDPPLQQDSISFIHGLTVVKVAELSQPHLARLKEPPLMQAMTLFITAHASPFRLSATSVQLMSDALNKADDQTLRQCLPVLYGTIHRICSRPKVTYAGSLILLQLFELLGACLISHLEPRAMVQELFIKTRAELCLSSLLVRSIDRLVCELLEGHRPELGELIIDLAHEAGTLARADDFSVSMDGENLLLVGPDREVGIARPPHFRIDLHRGPRFPELIFDDALLVGNCTLTVEVVGNPVTAMDRSFRACFDRYDDRYSPEDRLQVEMIDS</sequence>
<accession>A0AAV9Q8I2</accession>
<dbReference type="Proteomes" id="UP001345827">
    <property type="component" value="Unassembled WGS sequence"/>
</dbReference>
<organism evidence="3 4">
    <name type="scientific">Vermiconidia calcicola</name>
    <dbReference type="NCBI Taxonomy" id="1690605"/>
    <lineage>
        <taxon>Eukaryota</taxon>
        <taxon>Fungi</taxon>
        <taxon>Dikarya</taxon>
        <taxon>Ascomycota</taxon>
        <taxon>Pezizomycotina</taxon>
        <taxon>Dothideomycetes</taxon>
        <taxon>Dothideomycetidae</taxon>
        <taxon>Mycosphaerellales</taxon>
        <taxon>Extremaceae</taxon>
        <taxon>Vermiconidia</taxon>
    </lineage>
</organism>
<dbReference type="GO" id="GO:0005856">
    <property type="term" value="C:cytoskeleton"/>
    <property type="evidence" value="ECO:0007669"/>
    <property type="project" value="TreeGrafter"/>
</dbReference>
<dbReference type="EMBL" id="JAXLQG010000009">
    <property type="protein sequence ID" value="KAK5536052.1"/>
    <property type="molecule type" value="Genomic_DNA"/>
</dbReference>
<evidence type="ECO:0000256" key="2">
    <source>
        <dbReference type="SAM" id="MobiDB-lite"/>
    </source>
</evidence>
<keyword evidence="1" id="KW-0175">Coiled coil</keyword>
<protein>
    <submittedName>
        <fullName evidence="3">Uncharacterized protein</fullName>
    </submittedName>
</protein>
<gene>
    <name evidence="3" type="ORF">LTR25_005954</name>
</gene>
<dbReference type="PANTHER" id="PTHR47357:SF1">
    <property type="entry name" value="SPINDLE POLE BODY COMPONENT 110"/>
    <property type="match status" value="1"/>
</dbReference>